<dbReference type="RefSeq" id="WP_250932722.1">
    <property type="nucleotide sequence ID" value="NZ_JAMQBK010000096.1"/>
</dbReference>
<protein>
    <submittedName>
        <fullName evidence="1">Uncharacterized protein</fullName>
    </submittedName>
</protein>
<accession>A0ABT0UCF1</accession>
<sequence length="131" mass="14660">MTAFLPSIIVNGSAYLIDEENSRLIEARKQERIVKLPRLKMQEIPYDASDSSYSFQPSDDKPFVITNGAGVTYGPHVVRACLAILQQLADEHDGLDYLQVFEDPTNRKRDPLWFIEDGDGGAISALLPSDY</sequence>
<organism evidence="1 2">
    <name type="scientific">Aporhodopirellula aestuarii</name>
    <dbReference type="NCBI Taxonomy" id="2950107"/>
    <lineage>
        <taxon>Bacteria</taxon>
        <taxon>Pseudomonadati</taxon>
        <taxon>Planctomycetota</taxon>
        <taxon>Planctomycetia</taxon>
        <taxon>Pirellulales</taxon>
        <taxon>Pirellulaceae</taxon>
        <taxon>Aporhodopirellula</taxon>
    </lineage>
</organism>
<gene>
    <name evidence="1" type="ORF">NB063_29060</name>
</gene>
<evidence type="ECO:0000313" key="2">
    <source>
        <dbReference type="Proteomes" id="UP001202961"/>
    </source>
</evidence>
<evidence type="ECO:0000313" key="1">
    <source>
        <dbReference type="EMBL" id="MCM2374692.1"/>
    </source>
</evidence>
<proteinExistence type="predicted"/>
<dbReference type="EMBL" id="JAMQBK010000096">
    <property type="protein sequence ID" value="MCM2374692.1"/>
    <property type="molecule type" value="Genomic_DNA"/>
</dbReference>
<keyword evidence="2" id="KW-1185">Reference proteome</keyword>
<reference evidence="1 2" key="1">
    <citation type="journal article" date="2022" name="Syst. Appl. Microbiol.">
        <title>Rhodopirellula aestuarii sp. nov., a novel member of the genus Rhodopirellula isolated from brackish sediments collected in the Tagus River estuary, Portugal.</title>
        <authorList>
            <person name="Vitorino I.R."/>
            <person name="Klimek D."/>
            <person name="Calusinska M."/>
            <person name="Lobo-da-Cunha A."/>
            <person name="Vasconcelos V."/>
            <person name="Lage O.M."/>
        </authorList>
    </citation>
    <scope>NUCLEOTIDE SEQUENCE [LARGE SCALE GENOMIC DNA]</scope>
    <source>
        <strain evidence="1 2">ICT_H3.1</strain>
    </source>
</reference>
<name>A0ABT0UCF1_9BACT</name>
<dbReference type="Proteomes" id="UP001202961">
    <property type="component" value="Unassembled WGS sequence"/>
</dbReference>
<comment type="caution">
    <text evidence="1">The sequence shown here is derived from an EMBL/GenBank/DDBJ whole genome shotgun (WGS) entry which is preliminary data.</text>
</comment>